<name>A0A1T4WU19_9GAMM</name>
<evidence type="ECO:0000313" key="3">
    <source>
        <dbReference type="Proteomes" id="UP000190460"/>
    </source>
</evidence>
<reference evidence="2 3" key="1">
    <citation type="submission" date="2017-02" db="EMBL/GenBank/DDBJ databases">
        <authorList>
            <person name="Peterson S.W."/>
        </authorList>
    </citation>
    <scope>NUCLEOTIDE SEQUENCE [LARGE SCALE GENOMIC DNA]</scope>
    <source>
        <strain evidence="2 3">ATCC 49788</strain>
    </source>
</reference>
<keyword evidence="1" id="KW-0732">Signal</keyword>
<dbReference type="Pfam" id="PF09826">
    <property type="entry name" value="Beta_propel"/>
    <property type="match status" value="1"/>
</dbReference>
<dbReference type="RefSeq" id="WP_078922563.1">
    <property type="nucleotide sequence ID" value="NZ_FUYB01000009.1"/>
</dbReference>
<feature type="signal peptide" evidence="1">
    <location>
        <begin position="1"/>
        <end position="20"/>
    </location>
</feature>
<gene>
    <name evidence="2" type="ORF">SAMN02745130_02096</name>
</gene>
<dbReference type="EMBL" id="FUYB01000009">
    <property type="protein sequence ID" value="SKA80607.1"/>
    <property type="molecule type" value="Genomic_DNA"/>
</dbReference>
<dbReference type="InterPro" id="IPR019198">
    <property type="entry name" value="Beta_propeller_containing"/>
</dbReference>
<feature type="chain" id="PRO_5012662260" evidence="1">
    <location>
        <begin position="21"/>
        <end position="656"/>
    </location>
</feature>
<dbReference type="STRING" id="92487.SAMN02745130_02096"/>
<protein>
    <submittedName>
        <fullName evidence="2">Beta propeller domain-containing protein</fullName>
    </submittedName>
</protein>
<proteinExistence type="predicted"/>
<accession>A0A1T4WU19</accession>
<dbReference type="Proteomes" id="UP000190460">
    <property type="component" value="Unassembled WGS sequence"/>
</dbReference>
<dbReference type="OrthoDB" id="9778998at2"/>
<evidence type="ECO:0000256" key="1">
    <source>
        <dbReference type="SAM" id="SignalP"/>
    </source>
</evidence>
<evidence type="ECO:0000313" key="2">
    <source>
        <dbReference type="EMBL" id="SKA80607.1"/>
    </source>
</evidence>
<dbReference type="AlphaFoldDB" id="A0A1T4WU19"/>
<keyword evidence="3" id="KW-1185">Reference proteome</keyword>
<sequence>MQGFWRIIFCILFIPTALFAQDLNDKAGFLKPISIEQLEKQLKEQLKSQITITDYRPYQPNAQTQANPRGVVRARPRAARAAPSSAGQVSGTNLQEQGVDEADKVKTDGRYLYGANQQGGGVRIFDTQAVSGSMLKQIATVGVPKNTQLQGFYLVPNKKQLIVLASAMQPRYHGRRALRYESGSGLVYVLIFDVANAAKPQLIQQLEITGGFFQTRRVNNRLYLFLNHHASQFPSSYKSIESKLPLTEAQKELEKQKLSAEIEAWKLTDSLPSYRTSTNKEPQSLFKGSTLYAPSQKPEAIYNLASMITLDLDRPLQAPQALAYLGSVGDFYMSNQAAYLVSPYDAAAKPPISSMQGNIVHKFALSGQGLSYRGSGAFFGSLNWNELSSFQFDEDQRGNLRVVTYNGAQTTKHPDPITRSPVILSVLAEHPTYQQLVTVARLPNAKYPQPLGKPGERLYGARLFNDYAYFVTFRNTDPLYVVDLRNPLDPKVTGELVIPGFSDYLHPVTSTLLLGVGKAADAQAGGVQQGWKLSLFDISNPSRPQEIDQVQLGGAGSDSPANRNHHAITSLAINNNTLTRVALPVNVHDPNTGMAKNGLHRFEVTHAQRKLKHLGGFSVSSAQGWFWDDNDRSILIDNYLYYFHNGNFYKTAWAEK</sequence>
<organism evidence="2 3">
    <name type="scientific">Thiothrix eikelboomii</name>
    <dbReference type="NCBI Taxonomy" id="92487"/>
    <lineage>
        <taxon>Bacteria</taxon>
        <taxon>Pseudomonadati</taxon>
        <taxon>Pseudomonadota</taxon>
        <taxon>Gammaproteobacteria</taxon>
        <taxon>Thiotrichales</taxon>
        <taxon>Thiotrichaceae</taxon>
        <taxon>Thiothrix</taxon>
    </lineage>
</organism>
<dbReference type="SUPFAM" id="SSF75011">
    <property type="entry name" value="3-carboxy-cis,cis-mucoante lactonizing enzyme"/>
    <property type="match status" value="1"/>
</dbReference>